<dbReference type="Pfam" id="PF24493">
    <property type="entry name" value="INTS4_8HBD"/>
    <property type="match status" value="1"/>
</dbReference>
<feature type="domain" description="Integrator complex subunit 4/Protein SIEL C-terminal Ig-like" evidence="4">
    <location>
        <begin position="818"/>
        <end position="954"/>
    </location>
</feature>
<dbReference type="FunCoup" id="A0A6J2Y1W8">
    <property type="interactions" value="2380"/>
</dbReference>
<evidence type="ECO:0000259" key="3">
    <source>
        <dbReference type="Pfam" id="PF24493"/>
    </source>
</evidence>
<dbReference type="Gene3D" id="1.25.10.10">
    <property type="entry name" value="Leucine-rich Repeat Variant"/>
    <property type="match status" value="1"/>
</dbReference>
<organism evidence="5 6">
    <name type="scientific">Sitophilus oryzae</name>
    <name type="common">Rice weevil</name>
    <name type="synonym">Curculio oryzae</name>
    <dbReference type="NCBI Taxonomy" id="7048"/>
    <lineage>
        <taxon>Eukaryota</taxon>
        <taxon>Metazoa</taxon>
        <taxon>Ecdysozoa</taxon>
        <taxon>Arthropoda</taxon>
        <taxon>Hexapoda</taxon>
        <taxon>Insecta</taxon>
        <taxon>Pterygota</taxon>
        <taxon>Neoptera</taxon>
        <taxon>Endopterygota</taxon>
        <taxon>Coleoptera</taxon>
        <taxon>Polyphaga</taxon>
        <taxon>Cucujiformia</taxon>
        <taxon>Curculionidae</taxon>
        <taxon>Dryophthorinae</taxon>
        <taxon>Sitophilus</taxon>
    </lineage>
</organism>
<feature type="domain" description="INTS4 8 helical bundle" evidence="3">
    <location>
        <begin position="610"/>
        <end position="809"/>
    </location>
</feature>
<dbReference type="InterPro" id="IPR056235">
    <property type="entry name" value="INTS4_8HBD"/>
</dbReference>
<evidence type="ECO:0000256" key="1">
    <source>
        <dbReference type="ARBA" id="ARBA00004123"/>
    </source>
</evidence>
<reference evidence="6" key="1">
    <citation type="submission" date="2025-08" db="UniProtKB">
        <authorList>
            <consortium name="RefSeq"/>
        </authorList>
    </citation>
    <scope>IDENTIFICATION</scope>
    <source>
        <tissue evidence="6">Gonads</tissue>
    </source>
</reference>
<dbReference type="PANTHER" id="PTHR20938">
    <property type="entry name" value="INTEGRATOR COMPLEX SUBUNIT 4"/>
    <property type="match status" value="1"/>
</dbReference>
<name>A0A6J2Y1W8_SITOR</name>
<dbReference type="AlphaFoldDB" id="A0A6J2Y1W8"/>
<dbReference type="OrthoDB" id="18190at2759"/>
<dbReference type="PANTHER" id="PTHR20938:SF0">
    <property type="entry name" value="INTEGRATOR COMPLEX SUBUNIT 4"/>
    <property type="match status" value="1"/>
</dbReference>
<evidence type="ECO:0000256" key="2">
    <source>
        <dbReference type="ARBA" id="ARBA00023242"/>
    </source>
</evidence>
<dbReference type="GO" id="GO:0032039">
    <property type="term" value="C:integrator complex"/>
    <property type="evidence" value="ECO:0007669"/>
    <property type="project" value="TreeGrafter"/>
</dbReference>
<protein>
    <submittedName>
        <fullName evidence="6">Integrator complex subunit 4-like</fullName>
    </submittedName>
</protein>
<dbReference type="KEGG" id="soy:115883567"/>
<dbReference type="Proteomes" id="UP000504635">
    <property type="component" value="Unplaced"/>
</dbReference>
<evidence type="ECO:0000259" key="4">
    <source>
        <dbReference type="Pfam" id="PF25458"/>
    </source>
</evidence>
<accession>A0A6J2Y1W8</accession>
<proteinExistence type="predicted"/>
<evidence type="ECO:0000313" key="5">
    <source>
        <dbReference type="Proteomes" id="UP000504635"/>
    </source>
</evidence>
<keyword evidence="2" id="KW-0539">Nucleus</keyword>
<dbReference type="GeneID" id="115883567"/>
<dbReference type="Pfam" id="PF25458">
    <property type="entry name" value="INTS4_C"/>
    <property type="match status" value="1"/>
</dbReference>
<dbReference type="SUPFAM" id="SSF48371">
    <property type="entry name" value="ARM repeat"/>
    <property type="match status" value="1"/>
</dbReference>
<sequence length="969" mass="108635">MAVVLKKRALAEYSQTITQDTSQAPIKKLKLIKKSLPETSSSLTTVVSHLQDCKSSSQALKLLLGITEKIEINPADVLEVIKKLSDHFKNESESVVRMKILMLLSDIGQEIPSECSNIIDEIIILLKNDHSHKVIAQGMKTIIKLGRLVTDNTETFHQKLVEIAKNYLKDANHAVKSRCMEIIGTYVPLSTGQDAEKLFHLISSYFNNDDARVRSQAFQTIILLYDRGFKINPNIYVYVSDALKDDYEIVRSVALKLIWILGNTYAENEIVVAGSNHEIRLIDDAFGKICNGVTDLSMHVRTLAAKLLGSMKLVSPKFLCQTLDKKLMSNMRRKRTAHELAWENVTSGEWASGKKWADDAPKEVLDAESINLMSSGACGAFVHGLEDEFLEVRSAAVESLCRLSISNPQFANMALDFMVDMFNDEIEDVRLKAIDSLRLISEHIILRDDQLETILGALEDFSQEVREGLHRMLASCKMSTTAGLKMCVEKLLDNLKKYPQDKRSTYRCLQSVGAKHAELVLPLVPHFLNIHPFFDTAEPDVENPHYICLLILILNSAKYSSTIIPLLEPHTLRHYSYLRDTMPQFVPILSLPDSTGIVISRPLSVPESLAFLNNVICNLDMAENMSRVHISLLQTAKEHLNRLSEMDSTVSGTAQFTALYIGAQIQILQILDKGFWVNPATLATQQLNTLKTNIQNLLEHCLKLQFFFVGLNSAEQCAVKQFRLRALALNLVYIVKGSNSSALAPCHHFLTAVEGMQKDLAQSNLQPDSFTSLVFRELSQLEEHKPGAVARILIPILLESKLGHIPKPNINIRMSSATIVEPSGQTDTSLKFTAGLIMSVPFEAELRHLIDPSRIRLKVKYPDQKMQVLLPKVQHLKPLYYDTTNEESQIGHNLRLLSSILISHQVWSEACNVEINVALFVPEGDIGKRKTNLDLNPSLLDLCPPVKVSVAPKPIKKPCKLFLGYRNIF</sequence>
<dbReference type="InParanoid" id="A0A6J2Y1W8"/>
<dbReference type="GO" id="GO:0016180">
    <property type="term" value="P:snRNA processing"/>
    <property type="evidence" value="ECO:0007669"/>
    <property type="project" value="TreeGrafter"/>
</dbReference>
<comment type="subcellular location">
    <subcellularLocation>
        <location evidence="1">Nucleus</location>
    </subcellularLocation>
</comment>
<dbReference type="RefSeq" id="XP_030757788.1">
    <property type="nucleotide sequence ID" value="XM_030901928.1"/>
</dbReference>
<dbReference type="InterPro" id="IPR011989">
    <property type="entry name" value="ARM-like"/>
</dbReference>
<evidence type="ECO:0000313" key="6">
    <source>
        <dbReference type="RefSeq" id="XP_030757788.1"/>
    </source>
</evidence>
<gene>
    <name evidence="6" type="primary">LOC115883567</name>
</gene>
<dbReference type="InterPro" id="IPR057412">
    <property type="entry name" value="INTS4_C"/>
</dbReference>
<dbReference type="InterPro" id="IPR016024">
    <property type="entry name" value="ARM-type_fold"/>
</dbReference>
<dbReference type="FunFam" id="1.25.10.10:FF:000728">
    <property type="entry name" value="Blast:Integrator complex subunit 4"/>
    <property type="match status" value="1"/>
</dbReference>
<keyword evidence="5" id="KW-1185">Reference proteome</keyword>